<feature type="signal peptide" evidence="1">
    <location>
        <begin position="1"/>
        <end position="18"/>
    </location>
</feature>
<dbReference type="Proteomes" id="UP001149165">
    <property type="component" value="Unassembled WGS sequence"/>
</dbReference>
<gene>
    <name evidence="2" type="ORF">N7456_001771</name>
</gene>
<dbReference type="OrthoDB" id="4509278at2759"/>
<evidence type="ECO:0000313" key="2">
    <source>
        <dbReference type="EMBL" id="KAJ5113237.1"/>
    </source>
</evidence>
<dbReference type="EMBL" id="JAPQKH010000002">
    <property type="protein sequence ID" value="KAJ5113237.1"/>
    <property type="molecule type" value="Genomic_DNA"/>
</dbReference>
<sequence length="292" mass="31146">MKFSEILTFSAALATASAAPMKRTDDVEITFHGAAGAQFTQVFSTNNVPAAISDISKISSSTNNIECTFTGVDNSYTTVDGVAEVDVGPPQTQTTGTCHRVPSQHRRSEEVLITFTGAANAKFTQYFPTDNKYTPISNALSVSHISSSANGVDCTFTGVDDSHTAVNGAAEVDVGPPQTQSYGYCWKVASPSRRSADVKVTFIGAADAKFTQYFPTDKSFKLIGMSFNLNIVDNKVLTMIDNVLSVSHIEVDNEEVSCTFDGVDGSVTTVTGPNTVDVGPPQTQKDGYCWIN</sequence>
<evidence type="ECO:0000313" key="3">
    <source>
        <dbReference type="Proteomes" id="UP001149165"/>
    </source>
</evidence>
<comment type="caution">
    <text evidence="2">The sequence shown here is derived from an EMBL/GenBank/DDBJ whole genome shotgun (WGS) entry which is preliminary data.</text>
</comment>
<reference evidence="2" key="2">
    <citation type="journal article" date="2023" name="IMA Fungus">
        <title>Comparative genomic study of the Penicillium genus elucidates a diverse pangenome and 15 lateral gene transfer events.</title>
        <authorList>
            <person name="Petersen C."/>
            <person name="Sorensen T."/>
            <person name="Nielsen M.R."/>
            <person name="Sondergaard T.E."/>
            <person name="Sorensen J.L."/>
            <person name="Fitzpatrick D.A."/>
            <person name="Frisvad J.C."/>
            <person name="Nielsen K.L."/>
        </authorList>
    </citation>
    <scope>NUCLEOTIDE SEQUENCE</scope>
    <source>
        <strain evidence="2">IBT 30069</strain>
    </source>
</reference>
<evidence type="ECO:0000256" key="1">
    <source>
        <dbReference type="SAM" id="SignalP"/>
    </source>
</evidence>
<dbReference type="AlphaFoldDB" id="A0A9W9KPL9"/>
<name>A0A9W9KPL9_9EURO</name>
<feature type="chain" id="PRO_5040993859" evidence="1">
    <location>
        <begin position="19"/>
        <end position="292"/>
    </location>
</feature>
<organism evidence="2 3">
    <name type="scientific">Penicillium angulare</name>
    <dbReference type="NCBI Taxonomy" id="116970"/>
    <lineage>
        <taxon>Eukaryota</taxon>
        <taxon>Fungi</taxon>
        <taxon>Dikarya</taxon>
        <taxon>Ascomycota</taxon>
        <taxon>Pezizomycotina</taxon>
        <taxon>Eurotiomycetes</taxon>
        <taxon>Eurotiomycetidae</taxon>
        <taxon>Eurotiales</taxon>
        <taxon>Aspergillaceae</taxon>
        <taxon>Penicillium</taxon>
    </lineage>
</organism>
<keyword evidence="1" id="KW-0732">Signal</keyword>
<proteinExistence type="predicted"/>
<keyword evidence="3" id="KW-1185">Reference proteome</keyword>
<protein>
    <submittedName>
        <fullName evidence="2">Uncharacterized protein</fullName>
    </submittedName>
</protein>
<accession>A0A9W9KPL9</accession>
<reference evidence="2" key="1">
    <citation type="submission" date="2022-11" db="EMBL/GenBank/DDBJ databases">
        <authorList>
            <person name="Petersen C."/>
        </authorList>
    </citation>
    <scope>NUCLEOTIDE SEQUENCE</scope>
    <source>
        <strain evidence="2">IBT 30069</strain>
    </source>
</reference>